<protein>
    <recommendedName>
        <fullName evidence="3">Spondin domain-containing protein</fullName>
    </recommendedName>
</protein>
<evidence type="ECO:0000256" key="2">
    <source>
        <dbReference type="SAM" id="Phobius"/>
    </source>
</evidence>
<feature type="compositionally biased region" description="Basic and acidic residues" evidence="1">
    <location>
        <begin position="546"/>
        <end position="555"/>
    </location>
</feature>
<feature type="region of interest" description="Disordered" evidence="1">
    <location>
        <begin position="471"/>
        <end position="519"/>
    </location>
</feature>
<dbReference type="KEGG" id="fcy:FRACYDRAFT_246376"/>
<feature type="compositionally biased region" description="Acidic residues" evidence="1">
    <location>
        <begin position="406"/>
        <end position="416"/>
    </location>
</feature>
<accession>A0A1E7F0D1</accession>
<dbReference type="InterPro" id="IPR009465">
    <property type="entry name" value="Spondin_N"/>
</dbReference>
<feature type="transmembrane region" description="Helical" evidence="2">
    <location>
        <begin position="354"/>
        <end position="376"/>
    </location>
</feature>
<dbReference type="Proteomes" id="UP000095751">
    <property type="component" value="Unassembled WGS sequence"/>
</dbReference>
<dbReference type="GO" id="GO:0031012">
    <property type="term" value="C:extracellular matrix"/>
    <property type="evidence" value="ECO:0007669"/>
    <property type="project" value="TreeGrafter"/>
</dbReference>
<reference evidence="4 5" key="1">
    <citation type="submission" date="2016-09" db="EMBL/GenBank/DDBJ databases">
        <title>Extensive genetic diversity and differential bi-allelic expression allows diatom success in the polar Southern Ocean.</title>
        <authorList>
            <consortium name="DOE Joint Genome Institute"/>
            <person name="Mock T."/>
            <person name="Otillar R.P."/>
            <person name="Strauss J."/>
            <person name="Dupont C."/>
            <person name="Frickenhaus S."/>
            <person name="Maumus F."/>
            <person name="Mcmullan M."/>
            <person name="Sanges R."/>
            <person name="Schmutz J."/>
            <person name="Toseland A."/>
            <person name="Valas R."/>
            <person name="Veluchamy A."/>
            <person name="Ward B.J."/>
            <person name="Allen A."/>
            <person name="Barry K."/>
            <person name="Falciatore A."/>
            <person name="Ferrante M."/>
            <person name="Fortunato A.E."/>
            <person name="Gloeckner G."/>
            <person name="Gruber A."/>
            <person name="Hipkin R."/>
            <person name="Janech M."/>
            <person name="Kroth P."/>
            <person name="Leese F."/>
            <person name="Lindquist E."/>
            <person name="Lyon B.R."/>
            <person name="Martin J."/>
            <person name="Mayer C."/>
            <person name="Parker M."/>
            <person name="Quesneville H."/>
            <person name="Raymond J."/>
            <person name="Uhlig C."/>
            <person name="Valentin K.U."/>
            <person name="Worden A.Z."/>
            <person name="Armbrust E.V."/>
            <person name="Bowler C."/>
            <person name="Green B."/>
            <person name="Moulton V."/>
            <person name="Van Oosterhout C."/>
            <person name="Grigoriev I."/>
        </authorList>
    </citation>
    <scope>NUCLEOTIDE SEQUENCE [LARGE SCALE GENOMIC DNA]</scope>
    <source>
        <strain evidence="4 5">CCMP1102</strain>
    </source>
</reference>
<dbReference type="InParanoid" id="A0A1E7F0D1"/>
<dbReference type="InterPro" id="IPR038678">
    <property type="entry name" value="Spondin_N_sf"/>
</dbReference>
<dbReference type="PANTHER" id="PTHR11311:SF15">
    <property type="entry name" value="SPONDIN-2"/>
    <property type="match status" value="1"/>
</dbReference>
<dbReference type="NCBIfam" id="NF038123">
    <property type="entry name" value="NF038123_dom"/>
    <property type="match status" value="1"/>
</dbReference>
<evidence type="ECO:0000259" key="3">
    <source>
        <dbReference type="PROSITE" id="PS51020"/>
    </source>
</evidence>
<feature type="compositionally biased region" description="Low complexity" evidence="1">
    <location>
        <begin position="569"/>
        <end position="578"/>
    </location>
</feature>
<keyword evidence="2" id="KW-1133">Transmembrane helix</keyword>
<evidence type="ECO:0000313" key="4">
    <source>
        <dbReference type="EMBL" id="OEU11263.1"/>
    </source>
</evidence>
<keyword evidence="5" id="KW-1185">Reference proteome</keyword>
<name>A0A1E7F0D1_9STRA</name>
<dbReference type="GO" id="GO:0007155">
    <property type="term" value="P:cell adhesion"/>
    <property type="evidence" value="ECO:0007669"/>
    <property type="project" value="TreeGrafter"/>
</dbReference>
<evidence type="ECO:0000313" key="5">
    <source>
        <dbReference type="Proteomes" id="UP000095751"/>
    </source>
</evidence>
<feature type="compositionally biased region" description="Low complexity" evidence="1">
    <location>
        <begin position="484"/>
        <end position="507"/>
    </location>
</feature>
<keyword evidence="2" id="KW-0472">Membrane</keyword>
<proteinExistence type="predicted"/>
<keyword evidence="2" id="KW-0812">Transmembrane</keyword>
<gene>
    <name evidence="4" type="ORF">FRACYDRAFT_246376</name>
</gene>
<dbReference type="AlphaFoldDB" id="A0A1E7F0D1"/>
<feature type="region of interest" description="Disordered" evidence="1">
    <location>
        <begin position="396"/>
        <end position="416"/>
    </location>
</feature>
<dbReference type="OrthoDB" id="43709at2759"/>
<dbReference type="PANTHER" id="PTHR11311">
    <property type="entry name" value="SPONDIN"/>
    <property type="match status" value="1"/>
</dbReference>
<organism evidence="4 5">
    <name type="scientific">Fragilariopsis cylindrus CCMP1102</name>
    <dbReference type="NCBI Taxonomy" id="635003"/>
    <lineage>
        <taxon>Eukaryota</taxon>
        <taxon>Sar</taxon>
        <taxon>Stramenopiles</taxon>
        <taxon>Ochrophyta</taxon>
        <taxon>Bacillariophyta</taxon>
        <taxon>Bacillariophyceae</taxon>
        <taxon>Bacillariophycidae</taxon>
        <taxon>Bacillariales</taxon>
        <taxon>Bacillariaceae</taxon>
        <taxon>Fragilariopsis</taxon>
    </lineage>
</organism>
<evidence type="ECO:0000256" key="1">
    <source>
        <dbReference type="SAM" id="MobiDB-lite"/>
    </source>
</evidence>
<dbReference type="PROSITE" id="PS51020">
    <property type="entry name" value="SPONDIN"/>
    <property type="match status" value="1"/>
</dbReference>
<feature type="compositionally biased region" description="Polar residues" evidence="1">
    <location>
        <begin position="510"/>
        <end position="519"/>
    </location>
</feature>
<dbReference type="Pfam" id="PF06468">
    <property type="entry name" value="Spond_N"/>
    <property type="match status" value="1"/>
</dbReference>
<dbReference type="InterPro" id="IPR051418">
    <property type="entry name" value="Spondin/Thrombospondin_T1"/>
</dbReference>
<dbReference type="Gene3D" id="2.60.40.2130">
    <property type="entry name" value="F-spondin domain"/>
    <property type="match status" value="1"/>
</dbReference>
<sequence length="613" mass="69548">MSSMSVNNVLFVNGQFNEPPGQRREQTYRILEYEASNINQHYSGLLRYYCTFRGKWSAERHPNDFPSSPSWSAPIIVSHSKNYRMWTGTETVTAGVEYVAEEGYPTVMYNEFDNGGYASLQMVVGERMFNTTDSQHLPPINVTYSHPWLSSMTKITPSPDWFVGFSDLRMISYDTETYYSRIVIQSYVWDSGTDDGQTYLAFDRDNDPQEPCQRFCVPSYIGARNNGNGGLGSADANIVHHPNGNSKKCPDKEKGRLQVPPGHQFLDYTSSYIPYPAEYECILRVDDTEIFTGNEFNETQIRPPDHVVRPDDDFLDGVSPYDQPRYDEHYAEFYATEPPTLDPDDQNGNWNKNMLWLLLLLLVCCCPCVCMGIYIVNNRKAKKQVDAFSVLEDDEQFLDDDHSDNNDQYDDEDNDEYDLGMDIMEYYDEDGNLLPNTYDENGNLIPFEEFEEDGTTPIKYYDKDGNPIEIYFDNNDGSSGGDASGRSSSRSINSTRSSSNSTRSMRSNSKRGNTNNSNQIEYYDTHSSQAAADDDDYDSYLDSQRLKQEQQEHSFRSNRSSSGGGGGDNSSFRSNRSSSGGGSGTRGRDGSYRDGGSYRGDNDDSYRSHNRIV</sequence>
<feature type="domain" description="Spondin" evidence="3">
    <location>
        <begin position="36"/>
        <end position="224"/>
    </location>
</feature>
<feature type="region of interest" description="Disordered" evidence="1">
    <location>
        <begin position="546"/>
        <end position="613"/>
    </location>
</feature>
<dbReference type="EMBL" id="KV784369">
    <property type="protein sequence ID" value="OEU11263.1"/>
    <property type="molecule type" value="Genomic_DNA"/>
</dbReference>